<sequence>MKTELQIETAINSIEVGFSDYYESMVEYYQLHRSSNLTHTDFCGRTNRATNPLTCAKEAIFYAVAYSWQHYQTMQNFLSVIDVTSDIADKIRVIDYGCGQGIATIAYLEYLVAHNVAAESEFEVHLIEPSSVTLSIAQNLIEKLADIYGLKLSIHTYQQSLDKPIFFKDSDCTETVHLLSNILDIEDVQNSIPTISSSMRDVGGKNFLFATSPCYPNSWEGNNIFEEHISFSNSIIQRNSTVNTNIYSIVSDCWETRYPKSSQLYAYWENHEVNSESIDLAA</sequence>
<name>A0A844M3E9_9GAMM</name>
<evidence type="ECO:0000313" key="2">
    <source>
        <dbReference type="Proteomes" id="UP000442109"/>
    </source>
</evidence>
<protein>
    <recommendedName>
        <fullName evidence="3">Methyltransferase domain-containing protein</fullName>
    </recommendedName>
</protein>
<accession>A0A844M3E9</accession>
<dbReference type="AlphaFoldDB" id="A0A844M3E9"/>
<reference evidence="1 2" key="1">
    <citation type="journal article" date="2019" name="PLoS ONE">
        <title>Pup mortality in New Zealand sea lions (Phocarctos hookeri) at Enderby Island, Auckland Islands, 2013-18.</title>
        <authorList>
            <person name="Michael S.A."/>
            <person name="Hayman D.T.S."/>
            <person name="Gray R."/>
            <person name="Zhang J."/>
            <person name="Rogers L."/>
            <person name="Roe W.D."/>
        </authorList>
    </citation>
    <scope>NUCLEOTIDE SEQUENCE [LARGE SCALE GENOMIC DNA]</scope>
    <source>
        <strain evidence="1 2">SM868</strain>
    </source>
</reference>
<comment type="caution">
    <text evidence="1">The sequence shown here is derived from an EMBL/GenBank/DDBJ whole genome shotgun (WGS) entry which is preliminary data.</text>
</comment>
<dbReference type="Gene3D" id="3.40.50.150">
    <property type="entry name" value="Vaccinia Virus protein VP39"/>
    <property type="match status" value="1"/>
</dbReference>
<evidence type="ECO:0008006" key="3">
    <source>
        <dbReference type="Google" id="ProtNLM"/>
    </source>
</evidence>
<evidence type="ECO:0000313" key="1">
    <source>
        <dbReference type="EMBL" id="MUG33324.1"/>
    </source>
</evidence>
<dbReference type="RefSeq" id="WP_155587694.1">
    <property type="nucleotide sequence ID" value="NZ_WFKQ01000014.1"/>
</dbReference>
<organism evidence="1 2">
    <name type="scientific">Psychrobacter sanguinis</name>
    <dbReference type="NCBI Taxonomy" id="861445"/>
    <lineage>
        <taxon>Bacteria</taxon>
        <taxon>Pseudomonadati</taxon>
        <taxon>Pseudomonadota</taxon>
        <taxon>Gammaproteobacteria</taxon>
        <taxon>Moraxellales</taxon>
        <taxon>Moraxellaceae</taxon>
        <taxon>Psychrobacter</taxon>
    </lineage>
</organism>
<proteinExistence type="predicted"/>
<keyword evidence="2" id="KW-1185">Reference proteome</keyword>
<dbReference type="EMBL" id="WFKQ01000014">
    <property type="protein sequence ID" value="MUG33324.1"/>
    <property type="molecule type" value="Genomic_DNA"/>
</dbReference>
<dbReference type="Proteomes" id="UP000442109">
    <property type="component" value="Unassembled WGS sequence"/>
</dbReference>
<dbReference type="InterPro" id="IPR029063">
    <property type="entry name" value="SAM-dependent_MTases_sf"/>
</dbReference>
<gene>
    <name evidence="1" type="ORF">GB996_11085</name>
</gene>
<dbReference type="OrthoDB" id="6657944at2"/>
<dbReference type="SUPFAM" id="SSF53335">
    <property type="entry name" value="S-adenosyl-L-methionine-dependent methyltransferases"/>
    <property type="match status" value="1"/>
</dbReference>